<dbReference type="Proteomes" id="UP000075901">
    <property type="component" value="Unassembled WGS sequence"/>
</dbReference>
<dbReference type="EnsemblMetazoa" id="AMAM019101-RA">
    <property type="protein sequence ID" value="AMAM019101-PA"/>
    <property type="gene ID" value="AMAM019101"/>
</dbReference>
<dbReference type="AlphaFoldDB" id="A0A182T3U7"/>
<organism evidence="1 2">
    <name type="scientific">Anopheles maculatus</name>
    <dbReference type="NCBI Taxonomy" id="74869"/>
    <lineage>
        <taxon>Eukaryota</taxon>
        <taxon>Metazoa</taxon>
        <taxon>Ecdysozoa</taxon>
        <taxon>Arthropoda</taxon>
        <taxon>Hexapoda</taxon>
        <taxon>Insecta</taxon>
        <taxon>Pterygota</taxon>
        <taxon>Neoptera</taxon>
        <taxon>Endopterygota</taxon>
        <taxon>Diptera</taxon>
        <taxon>Nematocera</taxon>
        <taxon>Culicoidea</taxon>
        <taxon>Culicidae</taxon>
        <taxon>Anophelinae</taxon>
        <taxon>Anopheles</taxon>
        <taxon>Anopheles maculatus group</taxon>
    </lineage>
</organism>
<accession>A0A182T3U7</accession>
<sequence>MIWTRDSPLIEMFGLELYVGRSNHSHREPLWDRELLINTTAIVDDHLFYRPKNNYCFSQCLVSDQQQTHEEVAHLKEILEQKIRQCIGTQASEYLFFPLENAVKLVADPELYVKSRLWNVEVLRPLVNNVVTSYLAHNGVGFRMYTVIDKFKVLELGKGYLDVIDFDSFLQETD</sequence>
<reference evidence="1" key="2">
    <citation type="submission" date="2020-05" db="UniProtKB">
        <authorList>
            <consortium name="EnsemblMetazoa"/>
        </authorList>
    </citation>
    <scope>IDENTIFICATION</scope>
    <source>
        <strain evidence="1">maculatus3</strain>
    </source>
</reference>
<evidence type="ECO:0000313" key="1">
    <source>
        <dbReference type="EnsemblMetazoa" id="AMAM019101-PA"/>
    </source>
</evidence>
<dbReference type="VEuPathDB" id="VectorBase:AMAM019101"/>
<reference evidence="2" key="1">
    <citation type="submission" date="2013-09" db="EMBL/GenBank/DDBJ databases">
        <title>The Genome Sequence of Anopheles maculatus species B.</title>
        <authorList>
            <consortium name="The Broad Institute Genomics Platform"/>
            <person name="Neafsey D.E."/>
            <person name="Besansky N."/>
            <person name="Howell P."/>
            <person name="Walton C."/>
            <person name="Young S.K."/>
            <person name="Zeng Q."/>
            <person name="Gargeya S."/>
            <person name="Fitzgerald M."/>
            <person name="Haas B."/>
            <person name="Abouelleil A."/>
            <person name="Allen A.W."/>
            <person name="Alvarado L."/>
            <person name="Arachchi H.M."/>
            <person name="Berlin A.M."/>
            <person name="Chapman S.B."/>
            <person name="Gainer-Dewar J."/>
            <person name="Goldberg J."/>
            <person name="Griggs A."/>
            <person name="Gujja S."/>
            <person name="Hansen M."/>
            <person name="Howarth C."/>
            <person name="Imamovic A."/>
            <person name="Ireland A."/>
            <person name="Larimer J."/>
            <person name="McCowan C."/>
            <person name="Murphy C."/>
            <person name="Pearson M."/>
            <person name="Poon T.W."/>
            <person name="Priest M."/>
            <person name="Roberts A."/>
            <person name="Saif S."/>
            <person name="Shea T."/>
            <person name="Sisk P."/>
            <person name="Sykes S."/>
            <person name="Wortman J."/>
            <person name="Nusbaum C."/>
            <person name="Birren B."/>
        </authorList>
    </citation>
    <scope>NUCLEOTIDE SEQUENCE [LARGE SCALE GENOMIC DNA]</scope>
    <source>
        <strain evidence="2">maculatus3</strain>
    </source>
</reference>
<protein>
    <submittedName>
        <fullName evidence="1">Uncharacterized protein</fullName>
    </submittedName>
</protein>
<keyword evidence="2" id="KW-1185">Reference proteome</keyword>
<name>A0A182T3U7_9DIPT</name>
<evidence type="ECO:0000313" key="2">
    <source>
        <dbReference type="Proteomes" id="UP000075901"/>
    </source>
</evidence>
<proteinExistence type="predicted"/>